<comment type="caution">
    <text evidence="1">The sequence shown here is derived from an EMBL/GenBank/DDBJ whole genome shotgun (WGS) entry which is preliminary data.</text>
</comment>
<dbReference type="EMBL" id="WMBB01000001">
    <property type="protein sequence ID" value="MTE11178.1"/>
    <property type="molecule type" value="Genomic_DNA"/>
</dbReference>
<dbReference type="Pfam" id="PF22632">
    <property type="entry name" value="BphC_D1"/>
    <property type="match status" value="1"/>
</dbReference>
<organism evidence="1 2">
    <name type="scientific">Nocardia aurantiaca</name>
    <dbReference type="NCBI Taxonomy" id="2675850"/>
    <lineage>
        <taxon>Bacteria</taxon>
        <taxon>Bacillati</taxon>
        <taxon>Actinomycetota</taxon>
        <taxon>Actinomycetes</taxon>
        <taxon>Mycobacteriales</taxon>
        <taxon>Nocardiaceae</taxon>
        <taxon>Nocardia</taxon>
    </lineage>
</organism>
<gene>
    <name evidence="1" type="ORF">GLP40_00005</name>
</gene>
<protein>
    <submittedName>
        <fullName evidence="1">2,3-dihydroxybiphenyl 1,2-dioxygenase</fullName>
    </submittedName>
</protein>
<keyword evidence="2" id="KW-1185">Reference proteome</keyword>
<dbReference type="AlphaFoldDB" id="A0A6I3KQW9"/>
<dbReference type="Gene3D" id="3.10.180.10">
    <property type="entry name" value="2,3-Dihydroxybiphenyl 1,2-Dioxygenase, domain 1"/>
    <property type="match status" value="1"/>
</dbReference>
<keyword evidence="1" id="KW-0223">Dioxygenase</keyword>
<evidence type="ECO:0000313" key="2">
    <source>
        <dbReference type="Proteomes" id="UP000432464"/>
    </source>
</evidence>
<dbReference type="GO" id="GO:0051213">
    <property type="term" value="F:dioxygenase activity"/>
    <property type="evidence" value="ECO:0007669"/>
    <property type="project" value="UniProtKB-KW"/>
</dbReference>
<keyword evidence="1" id="KW-0560">Oxidoreductase</keyword>
<evidence type="ECO:0000313" key="1">
    <source>
        <dbReference type="EMBL" id="MTE11178.1"/>
    </source>
</evidence>
<reference evidence="1 2" key="1">
    <citation type="submission" date="2019-11" db="EMBL/GenBank/DDBJ databases">
        <title>Nocardia sp. nov. CT2-14 isolated from soil.</title>
        <authorList>
            <person name="Kanchanasin P."/>
            <person name="Tanasupawat S."/>
            <person name="Yuki M."/>
            <person name="Kudo T."/>
        </authorList>
    </citation>
    <scope>NUCLEOTIDE SEQUENCE [LARGE SCALE GENOMIC DNA]</scope>
    <source>
        <strain evidence="1 2">CT2-14</strain>
    </source>
</reference>
<name>A0A6I3KQW9_9NOCA</name>
<dbReference type="Proteomes" id="UP000432464">
    <property type="component" value="Unassembled WGS sequence"/>
</dbReference>
<feature type="non-terminal residue" evidence="1">
    <location>
        <position position="59"/>
    </location>
</feature>
<dbReference type="SUPFAM" id="SSF54593">
    <property type="entry name" value="Glyoxalase/Bleomycin resistance protein/Dihydroxybiphenyl dioxygenase"/>
    <property type="match status" value="1"/>
</dbReference>
<sequence>MSIKALGYMRIEATDMAAWREYGLKVLGMMEGDGANPDALYLRMDDFAARLVIIPGEKD</sequence>
<proteinExistence type="predicted"/>
<dbReference type="InterPro" id="IPR029068">
    <property type="entry name" value="Glyas_Bleomycin-R_OHBP_Dase"/>
</dbReference>
<accession>A0A6I3KQW9</accession>